<feature type="transmembrane region" description="Helical" evidence="3">
    <location>
        <begin position="92"/>
        <end position="114"/>
    </location>
</feature>
<evidence type="ECO:0000259" key="4">
    <source>
        <dbReference type="Pfam" id="PF00591"/>
    </source>
</evidence>
<dbReference type="GO" id="GO:0005829">
    <property type="term" value="C:cytosol"/>
    <property type="evidence" value="ECO:0007669"/>
    <property type="project" value="TreeGrafter"/>
</dbReference>
<evidence type="ECO:0000313" key="6">
    <source>
        <dbReference type="EMBL" id="CAI4030200.1"/>
    </source>
</evidence>
<dbReference type="InterPro" id="IPR035902">
    <property type="entry name" value="Nuc_phospho_transferase"/>
</dbReference>
<evidence type="ECO:0000313" key="7">
    <source>
        <dbReference type="Proteomes" id="UP001179121"/>
    </source>
</evidence>
<feature type="domain" description="Glycosyl transferase family 3 N-terminal" evidence="5">
    <location>
        <begin position="4"/>
        <end position="66"/>
    </location>
</feature>
<dbReference type="GO" id="GO:0004048">
    <property type="term" value="F:anthranilate phosphoribosyltransferase activity"/>
    <property type="evidence" value="ECO:0007669"/>
    <property type="project" value="InterPro"/>
</dbReference>
<reference evidence="6" key="1">
    <citation type="submission" date="2022-10" db="EMBL/GenBank/DDBJ databases">
        <authorList>
            <person name="Koch H."/>
        </authorList>
    </citation>
    <scope>NUCLEOTIDE SEQUENCE</scope>
    <source>
        <strain evidence="6">DNF</strain>
    </source>
</reference>
<keyword evidence="3" id="KW-0812">Transmembrane</keyword>
<gene>
    <name evidence="6" type="ORF">DNFV4_00627</name>
</gene>
<dbReference type="AlphaFoldDB" id="A0AA86T1T7"/>
<dbReference type="InterPro" id="IPR036320">
    <property type="entry name" value="Glycosyl_Trfase_fam3_N_dom_sf"/>
</dbReference>
<sequence length="352" mass="37338">MQAFIAKVGKGAKTAKDLTWDEAKQAMGLLIEGSATPAQAGAFLMAMRMKGESVGELAAFTAVARQYVLPLSGLSGLKMVDVPCYAGKRDTFYAVVGAAIIAAAAGASVLMHGWEGTPERPGPWSVLGRLGISTDLGPAEVSETLASKGFAYLDMAIYHPPLARFLDLRRELGLRNFFHPVARLINPARARCQLIGMAHPPYCDKTVEALNMLGAPHALVMRGVEGEPELSIASLTRFVELRDGRLIPTTLHPKDVGLPLGTSRDMAGFAPSLRDQEAALLVKILQGEVKGGPRDWVVLNAAMLLYASGVTPSMVAGVPLANQTIDRGAARDKLRLLAQMGTASAASRLRAS</sequence>
<dbReference type="RefSeq" id="WP_289267198.1">
    <property type="nucleotide sequence ID" value="NZ_OX365700.1"/>
</dbReference>
<dbReference type="PANTHER" id="PTHR43285:SF2">
    <property type="entry name" value="ANTHRANILATE PHOSPHORIBOSYLTRANSFERASE"/>
    <property type="match status" value="1"/>
</dbReference>
<keyword evidence="7" id="KW-1185">Reference proteome</keyword>
<keyword evidence="3" id="KW-0472">Membrane</keyword>
<dbReference type="Gene3D" id="3.40.1030.10">
    <property type="entry name" value="Nucleoside phosphorylase/phosphoribosyltransferase catalytic domain"/>
    <property type="match status" value="1"/>
</dbReference>
<dbReference type="Pfam" id="PF02885">
    <property type="entry name" value="Glycos_trans_3N"/>
    <property type="match status" value="1"/>
</dbReference>
<keyword evidence="1 6" id="KW-0328">Glycosyltransferase</keyword>
<protein>
    <submittedName>
        <fullName evidence="6">Anthranilate phosphoribosyltransferase</fullName>
    </submittedName>
</protein>
<keyword evidence="2" id="KW-0808">Transferase</keyword>
<evidence type="ECO:0000256" key="3">
    <source>
        <dbReference type="SAM" id="Phobius"/>
    </source>
</evidence>
<organism evidence="6 7">
    <name type="scientific">Nitrospira tepida</name>
    <dbReference type="NCBI Taxonomy" id="2973512"/>
    <lineage>
        <taxon>Bacteria</taxon>
        <taxon>Pseudomonadati</taxon>
        <taxon>Nitrospirota</taxon>
        <taxon>Nitrospiria</taxon>
        <taxon>Nitrospirales</taxon>
        <taxon>Nitrospiraceae</taxon>
        <taxon>Nitrospira</taxon>
    </lineage>
</organism>
<feature type="domain" description="Glycosyl transferase family 3" evidence="4">
    <location>
        <begin position="91"/>
        <end position="330"/>
    </location>
</feature>
<dbReference type="KEGG" id="nti:DNFV4_00627"/>
<dbReference type="InterPro" id="IPR000312">
    <property type="entry name" value="Glycosyl_Trfase_fam3"/>
</dbReference>
<dbReference type="InterPro" id="IPR017459">
    <property type="entry name" value="Glycosyl_Trfase_fam3_N_dom"/>
</dbReference>
<dbReference type="PANTHER" id="PTHR43285">
    <property type="entry name" value="ANTHRANILATE PHOSPHORIBOSYLTRANSFERASE"/>
    <property type="match status" value="1"/>
</dbReference>
<evidence type="ECO:0000256" key="1">
    <source>
        <dbReference type="ARBA" id="ARBA00022676"/>
    </source>
</evidence>
<dbReference type="EMBL" id="OX365700">
    <property type="protein sequence ID" value="CAI4030200.1"/>
    <property type="molecule type" value="Genomic_DNA"/>
</dbReference>
<dbReference type="Pfam" id="PF00591">
    <property type="entry name" value="Glycos_transf_3"/>
    <property type="match status" value="1"/>
</dbReference>
<accession>A0AA86T1T7</accession>
<proteinExistence type="predicted"/>
<dbReference type="Proteomes" id="UP001179121">
    <property type="component" value="Chromosome"/>
</dbReference>
<keyword evidence="3" id="KW-1133">Transmembrane helix</keyword>
<dbReference type="Gene3D" id="1.20.970.10">
    <property type="entry name" value="Transferase, Pyrimidine Nucleoside Phosphorylase, Chain C"/>
    <property type="match status" value="1"/>
</dbReference>
<dbReference type="InterPro" id="IPR005940">
    <property type="entry name" value="Anthranilate_Pribosyl_Tfrase"/>
</dbReference>
<dbReference type="SUPFAM" id="SSF52418">
    <property type="entry name" value="Nucleoside phosphorylase/phosphoribosyltransferase catalytic domain"/>
    <property type="match status" value="1"/>
</dbReference>
<evidence type="ECO:0000256" key="2">
    <source>
        <dbReference type="ARBA" id="ARBA00022679"/>
    </source>
</evidence>
<name>A0AA86T1T7_9BACT</name>
<evidence type="ECO:0000259" key="5">
    <source>
        <dbReference type="Pfam" id="PF02885"/>
    </source>
</evidence>
<dbReference type="SUPFAM" id="SSF47648">
    <property type="entry name" value="Nucleoside phosphorylase/phosphoribosyltransferase N-terminal domain"/>
    <property type="match status" value="1"/>
</dbReference>
<dbReference type="GO" id="GO:0000162">
    <property type="term" value="P:L-tryptophan biosynthetic process"/>
    <property type="evidence" value="ECO:0007669"/>
    <property type="project" value="InterPro"/>
</dbReference>